<evidence type="ECO:0000256" key="11">
    <source>
        <dbReference type="ARBA" id="ARBA00023163"/>
    </source>
</evidence>
<feature type="binding site" evidence="12">
    <location>
        <position position="56"/>
    </location>
    <ligand>
        <name>[4Fe-4S] cluster</name>
        <dbReference type="ChEBI" id="CHEBI:49883"/>
    </ligand>
</feature>
<keyword evidence="3 12" id="KW-0004">4Fe-4S</keyword>
<dbReference type="Pfam" id="PF02467">
    <property type="entry name" value="Whib"/>
    <property type="match status" value="1"/>
</dbReference>
<keyword evidence="4 12" id="KW-0963">Cytoplasm</keyword>
<evidence type="ECO:0000256" key="7">
    <source>
        <dbReference type="ARBA" id="ARBA00023014"/>
    </source>
</evidence>
<keyword evidence="15" id="KW-1185">Reference proteome</keyword>
<organism evidence="14 15">
    <name type="scientific">Ornithinimicrobium pekingense</name>
    <dbReference type="NCBI Taxonomy" id="384677"/>
    <lineage>
        <taxon>Bacteria</taxon>
        <taxon>Bacillati</taxon>
        <taxon>Actinomycetota</taxon>
        <taxon>Actinomycetes</taxon>
        <taxon>Micrococcales</taxon>
        <taxon>Ornithinimicrobiaceae</taxon>
        <taxon>Ornithinimicrobium</taxon>
    </lineage>
</organism>
<evidence type="ECO:0000259" key="13">
    <source>
        <dbReference type="PROSITE" id="PS51674"/>
    </source>
</evidence>
<evidence type="ECO:0000256" key="5">
    <source>
        <dbReference type="ARBA" id="ARBA00022723"/>
    </source>
</evidence>
<comment type="caution">
    <text evidence="14">The sequence shown here is derived from an EMBL/GenBank/DDBJ whole genome shotgun (WGS) entry which is preliminary data.</text>
</comment>
<sequence>MVETAHPPGPVADLWDWQFQGSCRTVSPEVFFHPEGERGPARRRRDERAKQVCATCPVLERCRTHALAAREPYGVWGGMTEDERQAHYAEQDRSVL</sequence>
<feature type="binding site" evidence="12">
    <location>
        <position position="23"/>
    </location>
    <ligand>
        <name>[4Fe-4S] cluster</name>
        <dbReference type="ChEBI" id="CHEBI:49883"/>
    </ligand>
</feature>
<dbReference type="PROSITE" id="PS51674">
    <property type="entry name" value="4FE4S_WBL"/>
    <property type="match status" value="1"/>
</dbReference>
<dbReference type="PANTHER" id="PTHR38839:SF5">
    <property type="entry name" value="TRANSCRIPTIONAL REGULATOR WHID"/>
    <property type="match status" value="1"/>
</dbReference>
<accession>A0ABQ2F6E7</accession>
<protein>
    <recommendedName>
        <fullName evidence="12">Transcriptional regulator WhiB</fullName>
    </recommendedName>
</protein>
<name>A0ABQ2F6E7_9MICO</name>
<comment type="subcellular location">
    <subcellularLocation>
        <location evidence="1 12">Cytoplasm</location>
    </subcellularLocation>
</comment>
<evidence type="ECO:0000256" key="12">
    <source>
        <dbReference type="HAMAP-Rule" id="MF_01479"/>
    </source>
</evidence>
<keyword evidence="7 12" id="KW-0411">Iron-sulfur</keyword>
<evidence type="ECO:0000256" key="4">
    <source>
        <dbReference type="ARBA" id="ARBA00022490"/>
    </source>
</evidence>
<feature type="binding site" evidence="12">
    <location>
        <position position="53"/>
    </location>
    <ligand>
        <name>[4Fe-4S] cluster</name>
        <dbReference type="ChEBI" id="CHEBI:49883"/>
    </ligand>
</feature>
<evidence type="ECO:0000313" key="14">
    <source>
        <dbReference type="EMBL" id="GGK65210.1"/>
    </source>
</evidence>
<feature type="binding site" evidence="12">
    <location>
        <position position="62"/>
    </location>
    <ligand>
        <name>[4Fe-4S] cluster</name>
        <dbReference type="ChEBI" id="CHEBI:49883"/>
    </ligand>
</feature>
<dbReference type="EMBL" id="BMLB01000002">
    <property type="protein sequence ID" value="GGK65210.1"/>
    <property type="molecule type" value="Genomic_DNA"/>
</dbReference>
<comment type="function">
    <text evidence="12">Acts as a transcriptional regulator. Probably redox-responsive. The apo- but not holo-form probably binds DNA.</text>
</comment>
<evidence type="ECO:0000256" key="1">
    <source>
        <dbReference type="ARBA" id="ARBA00004496"/>
    </source>
</evidence>
<dbReference type="HAMAP" id="MF_01479">
    <property type="entry name" value="WhiB"/>
    <property type="match status" value="1"/>
</dbReference>
<evidence type="ECO:0000256" key="2">
    <source>
        <dbReference type="ARBA" id="ARBA00006597"/>
    </source>
</evidence>
<evidence type="ECO:0000256" key="10">
    <source>
        <dbReference type="ARBA" id="ARBA00023157"/>
    </source>
</evidence>
<gene>
    <name evidence="12 14" type="primary">whiB</name>
    <name evidence="14" type="ORF">GCM10011509_11870</name>
</gene>
<dbReference type="InterPro" id="IPR034768">
    <property type="entry name" value="4FE4S_WBL"/>
</dbReference>
<keyword evidence="8 12" id="KW-0805">Transcription regulation</keyword>
<comment type="cofactor">
    <cofactor evidence="12">
        <name>[4Fe-4S] cluster</name>
        <dbReference type="ChEBI" id="CHEBI:49883"/>
    </cofactor>
    <text evidence="12">Binds 1 [4Fe-4S] cluster per subunit. Following nitrosylation of the [4Fe-4S] cluster binds 1 [4Fe-8(NO)] cluster per subunit.</text>
</comment>
<comment type="PTM">
    <text evidence="12">Upon Fe-S cluster removal intramolecular disulfide bonds are formed.</text>
</comment>
<feature type="domain" description="4Fe-4S Wbl-type" evidence="13">
    <location>
        <begin position="22"/>
        <end position="86"/>
    </location>
</feature>
<keyword evidence="9 12" id="KW-0238">DNA-binding</keyword>
<proteinExistence type="inferred from homology"/>
<comment type="similarity">
    <text evidence="2 12">Belongs to the WhiB family.</text>
</comment>
<dbReference type="Proteomes" id="UP000662111">
    <property type="component" value="Unassembled WGS sequence"/>
</dbReference>
<evidence type="ECO:0000256" key="6">
    <source>
        <dbReference type="ARBA" id="ARBA00023004"/>
    </source>
</evidence>
<comment type="PTM">
    <text evidence="12">The Fe-S cluster can be nitrosylated by nitric oxide (NO).</text>
</comment>
<dbReference type="PANTHER" id="PTHR38839">
    <property type="entry name" value="TRANSCRIPTIONAL REGULATOR WHID-RELATED"/>
    <property type="match status" value="1"/>
</dbReference>
<keyword evidence="6 12" id="KW-0408">Iron</keyword>
<reference evidence="15" key="1">
    <citation type="journal article" date="2019" name="Int. J. Syst. Evol. Microbiol.">
        <title>The Global Catalogue of Microorganisms (GCM) 10K type strain sequencing project: providing services to taxonomists for standard genome sequencing and annotation.</title>
        <authorList>
            <consortium name="The Broad Institute Genomics Platform"/>
            <consortium name="The Broad Institute Genome Sequencing Center for Infectious Disease"/>
            <person name="Wu L."/>
            <person name="Ma J."/>
        </authorList>
    </citation>
    <scope>NUCLEOTIDE SEQUENCE [LARGE SCALE GENOMIC DNA]</scope>
    <source>
        <strain evidence="15">CGMCC 1.5362</strain>
    </source>
</reference>
<evidence type="ECO:0000256" key="3">
    <source>
        <dbReference type="ARBA" id="ARBA00022485"/>
    </source>
</evidence>
<evidence type="ECO:0000256" key="8">
    <source>
        <dbReference type="ARBA" id="ARBA00023015"/>
    </source>
</evidence>
<keyword evidence="10 12" id="KW-1015">Disulfide bond</keyword>
<keyword evidence="11 12" id="KW-0804">Transcription</keyword>
<keyword evidence="5 12" id="KW-0479">Metal-binding</keyword>
<evidence type="ECO:0000313" key="15">
    <source>
        <dbReference type="Proteomes" id="UP000662111"/>
    </source>
</evidence>
<dbReference type="InterPro" id="IPR003482">
    <property type="entry name" value="Whib"/>
</dbReference>
<evidence type="ECO:0000256" key="9">
    <source>
        <dbReference type="ARBA" id="ARBA00023125"/>
    </source>
</evidence>